<dbReference type="GO" id="GO:0006950">
    <property type="term" value="P:response to stress"/>
    <property type="evidence" value="ECO:0007669"/>
    <property type="project" value="UniProtKB-ARBA"/>
</dbReference>
<protein>
    <submittedName>
        <fullName evidence="9">DNA photolyase, FAD-binding/Cryptochrome</fullName>
    </submittedName>
</protein>
<keyword evidence="10" id="KW-1185">Reference proteome</keyword>
<evidence type="ECO:0000256" key="5">
    <source>
        <dbReference type="PIRSR" id="PIRSR602081-1"/>
    </source>
</evidence>
<evidence type="ECO:0000256" key="6">
    <source>
        <dbReference type="PIRSR" id="PIRSR602081-2"/>
    </source>
</evidence>
<dbReference type="InterPro" id="IPR036134">
    <property type="entry name" value="Crypto/Photolyase_FAD-like_sf"/>
</dbReference>
<dbReference type="GO" id="GO:0071949">
    <property type="term" value="F:FAD binding"/>
    <property type="evidence" value="ECO:0007669"/>
    <property type="project" value="TreeGrafter"/>
</dbReference>
<keyword evidence="2 5" id="KW-0285">Flavoprotein</keyword>
<comment type="caution">
    <text evidence="9">The sequence shown here is derived from an EMBL/GenBank/DDBJ whole genome shotgun (WGS) entry which is preliminary data.</text>
</comment>
<keyword evidence="4" id="KW-0157">Chromophore</keyword>
<feature type="region of interest" description="Disordered" evidence="7">
    <location>
        <begin position="296"/>
        <end position="316"/>
    </location>
</feature>
<keyword evidence="9" id="KW-0456">Lyase</keyword>
<dbReference type="GO" id="GO:0043153">
    <property type="term" value="P:entrainment of circadian clock by photoperiod"/>
    <property type="evidence" value="ECO:0007669"/>
    <property type="project" value="TreeGrafter"/>
</dbReference>
<dbReference type="PANTHER" id="PTHR11455:SF18">
    <property type="entry name" value="SI:CH1073-390K14.1"/>
    <property type="match status" value="1"/>
</dbReference>
<evidence type="ECO:0000313" key="10">
    <source>
        <dbReference type="Proteomes" id="UP000683000"/>
    </source>
</evidence>
<evidence type="ECO:0000256" key="2">
    <source>
        <dbReference type="ARBA" id="ARBA00022630"/>
    </source>
</evidence>
<dbReference type="AlphaFoldDB" id="A0A8I2YT43"/>
<reference evidence="9" key="1">
    <citation type="submission" date="2021-03" db="EMBL/GenBank/DDBJ databases">
        <title>Evolutionary innovations through gain and loss of genes in the ectomycorrhizal Boletales.</title>
        <authorList>
            <person name="Wu G."/>
            <person name="Miyauchi S."/>
            <person name="Morin E."/>
            <person name="Yang Z.-L."/>
            <person name="Xu J."/>
            <person name="Martin F.M."/>
        </authorList>
    </citation>
    <scope>NUCLEOTIDE SEQUENCE</scope>
    <source>
        <strain evidence="9">BR01</strain>
    </source>
</reference>
<dbReference type="GO" id="GO:0032922">
    <property type="term" value="P:circadian regulation of gene expression"/>
    <property type="evidence" value="ECO:0007669"/>
    <property type="project" value="TreeGrafter"/>
</dbReference>
<evidence type="ECO:0000259" key="8">
    <source>
        <dbReference type="Pfam" id="PF03441"/>
    </source>
</evidence>
<name>A0A8I2YT43_9AGAM</name>
<dbReference type="InterPro" id="IPR002081">
    <property type="entry name" value="Cryptochrome/DNA_photolyase_1"/>
</dbReference>
<dbReference type="OrthoDB" id="435881at2759"/>
<dbReference type="GO" id="GO:0005634">
    <property type="term" value="C:nucleus"/>
    <property type="evidence" value="ECO:0007669"/>
    <property type="project" value="TreeGrafter"/>
</dbReference>
<feature type="binding site" evidence="5">
    <location>
        <begin position="239"/>
        <end position="241"/>
    </location>
    <ligand>
        <name>FAD</name>
        <dbReference type="ChEBI" id="CHEBI:57692"/>
    </ligand>
</feature>
<dbReference type="InterPro" id="IPR018394">
    <property type="entry name" value="DNA_photolyase_1_CS_C"/>
</dbReference>
<sequence>MVKVWPAGSAVAQEVGLHSCPPLKLILICNLQILSRFLKTKARTSQLGTTDPLADGAEISNKKSRILMYAEKRDSGDQDTTSRLSPYLAGWRHITTGMYPCDDESSWTEESRCWADNRNRSLGAGAWCVRFLNIEKFTIYDSAWRDFYTNVLANFPRVSMGRPYQEKLANVRWEVNEEHLAAWKQGKTGVPIVDAAMRQLITMGWMHNRMRMIVAMFLTKDLLLDWHLGEQYFMEQLIDGDLASNNGGWQWSASTGVDPAPYFRIFNPYTQSAKADPTGDYIRTYVPELKNLRGPGTHSSYLGKDAGSSNKTELHNPPVKVADKLRYPRPIVVHAEVRERAIRRYQNPGQE</sequence>
<dbReference type="GO" id="GO:0003677">
    <property type="term" value="F:DNA binding"/>
    <property type="evidence" value="ECO:0007669"/>
    <property type="project" value="TreeGrafter"/>
</dbReference>
<evidence type="ECO:0000256" key="3">
    <source>
        <dbReference type="ARBA" id="ARBA00022827"/>
    </source>
</evidence>
<proteinExistence type="inferred from homology"/>
<dbReference type="GO" id="GO:0003904">
    <property type="term" value="F:deoxyribodipyrimidine photo-lyase activity"/>
    <property type="evidence" value="ECO:0007669"/>
    <property type="project" value="TreeGrafter"/>
</dbReference>
<dbReference type="Gene3D" id="1.10.579.10">
    <property type="entry name" value="DNA Cyclobutane Dipyrimidine Photolyase, subunit A, domain 3"/>
    <property type="match status" value="1"/>
</dbReference>
<feature type="binding site" evidence="5">
    <location>
        <begin position="81"/>
        <end position="85"/>
    </location>
    <ligand>
        <name>FAD</name>
        <dbReference type="ChEBI" id="CHEBI:57692"/>
    </ligand>
</feature>
<feature type="site" description="Electron transfer via tryptophanyl radical" evidence="6">
    <location>
        <position position="173"/>
    </location>
</feature>
<comment type="cofactor">
    <cofactor evidence="5">
        <name>FAD</name>
        <dbReference type="ChEBI" id="CHEBI:57692"/>
    </cofactor>
    <text evidence="5">Binds 1 FAD per subunit.</text>
</comment>
<evidence type="ECO:0000256" key="1">
    <source>
        <dbReference type="ARBA" id="ARBA00005862"/>
    </source>
</evidence>
<gene>
    <name evidence="9" type="ORF">JVT61DRAFT_12965</name>
</gene>
<feature type="domain" description="Cryptochrome/DNA photolyase FAD-binding" evidence="8">
    <location>
        <begin position="143"/>
        <end position="346"/>
    </location>
</feature>
<dbReference type="EMBL" id="JAGFBS010000006">
    <property type="protein sequence ID" value="KAG6378694.1"/>
    <property type="molecule type" value="Genomic_DNA"/>
</dbReference>
<dbReference type="PRINTS" id="PR00147">
    <property type="entry name" value="DNAPHOTLYASE"/>
</dbReference>
<dbReference type="PROSITE" id="PS00394">
    <property type="entry name" value="DNA_PHOTOLYASES_1_1"/>
    <property type="match status" value="1"/>
</dbReference>
<evidence type="ECO:0000256" key="4">
    <source>
        <dbReference type="ARBA" id="ARBA00022991"/>
    </source>
</evidence>
<organism evidence="9 10">
    <name type="scientific">Boletus reticuloceps</name>
    <dbReference type="NCBI Taxonomy" id="495285"/>
    <lineage>
        <taxon>Eukaryota</taxon>
        <taxon>Fungi</taxon>
        <taxon>Dikarya</taxon>
        <taxon>Basidiomycota</taxon>
        <taxon>Agaricomycotina</taxon>
        <taxon>Agaricomycetes</taxon>
        <taxon>Agaricomycetidae</taxon>
        <taxon>Boletales</taxon>
        <taxon>Boletineae</taxon>
        <taxon>Boletaceae</taxon>
        <taxon>Boletoideae</taxon>
        <taxon>Boletus</taxon>
    </lineage>
</organism>
<feature type="site" description="Electron transfer via tryptophanyl radical" evidence="6">
    <location>
        <position position="226"/>
    </location>
</feature>
<keyword evidence="3 5" id="KW-0274">FAD</keyword>
<dbReference type="InterPro" id="IPR005101">
    <property type="entry name" value="Cryptochr/Photolyase_FAD-bd"/>
</dbReference>
<dbReference type="Pfam" id="PF03441">
    <property type="entry name" value="FAD_binding_7"/>
    <property type="match status" value="1"/>
</dbReference>
<dbReference type="GO" id="GO:0006139">
    <property type="term" value="P:nucleobase-containing compound metabolic process"/>
    <property type="evidence" value="ECO:0007669"/>
    <property type="project" value="UniProtKB-ARBA"/>
</dbReference>
<dbReference type="Proteomes" id="UP000683000">
    <property type="component" value="Unassembled WGS sequence"/>
</dbReference>
<dbReference type="PANTHER" id="PTHR11455">
    <property type="entry name" value="CRYPTOCHROME"/>
    <property type="match status" value="1"/>
</dbReference>
<feature type="site" description="Electron transfer via tryptophanyl radical" evidence="6">
    <location>
        <position position="249"/>
    </location>
</feature>
<comment type="similarity">
    <text evidence="1">Belongs to the DNA photolyase class-1 family.</text>
</comment>
<evidence type="ECO:0000313" key="9">
    <source>
        <dbReference type="EMBL" id="KAG6378694.1"/>
    </source>
</evidence>
<dbReference type="GO" id="GO:0005737">
    <property type="term" value="C:cytoplasm"/>
    <property type="evidence" value="ECO:0007669"/>
    <property type="project" value="TreeGrafter"/>
</dbReference>
<evidence type="ECO:0000256" key="7">
    <source>
        <dbReference type="SAM" id="MobiDB-lite"/>
    </source>
</evidence>
<dbReference type="SUPFAM" id="SSF48173">
    <property type="entry name" value="Cryptochrome/photolyase FAD-binding domain"/>
    <property type="match status" value="1"/>
</dbReference>
<feature type="binding site" evidence="5">
    <location>
        <position position="69"/>
    </location>
    <ligand>
        <name>FAD</name>
        <dbReference type="ChEBI" id="CHEBI:57692"/>
    </ligand>
</feature>
<accession>A0A8I2YT43</accession>